<gene>
    <name evidence="1" type="ORF">I8748_04515</name>
</gene>
<proteinExistence type="predicted"/>
<evidence type="ECO:0000313" key="2">
    <source>
        <dbReference type="Proteomes" id="UP000632766"/>
    </source>
</evidence>
<dbReference type="Proteomes" id="UP000632766">
    <property type="component" value="Unassembled WGS sequence"/>
</dbReference>
<organism evidence="1 2">
    <name type="scientific">Amazonocrinis nigriterrae CENA67</name>
    <dbReference type="NCBI Taxonomy" id="2794033"/>
    <lineage>
        <taxon>Bacteria</taxon>
        <taxon>Bacillati</taxon>
        <taxon>Cyanobacteriota</taxon>
        <taxon>Cyanophyceae</taxon>
        <taxon>Nostocales</taxon>
        <taxon>Nostocaceae</taxon>
        <taxon>Amazonocrinis</taxon>
        <taxon>Amazonocrinis nigriterrae</taxon>
    </lineage>
</organism>
<sequence>MLYAAKLAGHFVKENPNDQDLQNLVTTLGYCDYYTTQPVPLLEIEQYKLVTIKAYACDLEKIQQLQKLWGLGSINCWNSGVARLFIYTFK</sequence>
<protein>
    <submittedName>
        <fullName evidence="1">Uncharacterized protein</fullName>
    </submittedName>
</protein>
<evidence type="ECO:0000313" key="1">
    <source>
        <dbReference type="EMBL" id="MBH8561448.1"/>
    </source>
</evidence>
<keyword evidence="2" id="KW-1185">Reference proteome</keyword>
<accession>A0A8J7HKT5</accession>
<reference evidence="1 2" key="1">
    <citation type="journal article" date="2021" name="Int. J. Syst. Evol. Microbiol.">
        <title>Amazonocrinis nigriterrae gen. nov., sp. nov., Atlanticothrix silvestris gen. nov., sp. nov. and Dendronalium phyllosphericum gen. nov., sp. nov., nostocacean cyanobacteria from Brazilian environments.</title>
        <authorList>
            <person name="Alvarenga D.O."/>
            <person name="Andreote A.P.D."/>
            <person name="Branco L.H.Z."/>
            <person name="Delbaje E."/>
            <person name="Cruz R.B."/>
            <person name="Varani A.M."/>
            <person name="Fiore M.F."/>
        </authorList>
    </citation>
    <scope>NUCLEOTIDE SEQUENCE [LARGE SCALE GENOMIC DNA]</scope>
    <source>
        <strain evidence="1 2">CENA67</strain>
    </source>
</reference>
<dbReference type="AlphaFoldDB" id="A0A8J7HKT5"/>
<comment type="caution">
    <text evidence="1">The sequence shown here is derived from an EMBL/GenBank/DDBJ whole genome shotgun (WGS) entry which is preliminary data.</text>
</comment>
<dbReference type="RefSeq" id="WP_198123473.1">
    <property type="nucleotide sequence ID" value="NZ_JAECZC010000005.1"/>
</dbReference>
<dbReference type="EMBL" id="JAECZC010000005">
    <property type="protein sequence ID" value="MBH8561448.1"/>
    <property type="molecule type" value="Genomic_DNA"/>
</dbReference>
<name>A0A8J7HKT5_9NOST</name>